<evidence type="ECO:0000256" key="5">
    <source>
        <dbReference type="ARBA" id="ARBA00022741"/>
    </source>
</evidence>
<dbReference type="SMART" id="SM00388">
    <property type="entry name" value="HisKA"/>
    <property type="match status" value="1"/>
</dbReference>
<evidence type="ECO:0000256" key="8">
    <source>
        <dbReference type="PROSITE-ProRule" id="PRU00169"/>
    </source>
</evidence>
<dbReference type="PANTHER" id="PTHR43047:SF64">
    <property type="entry name" value="HISTIDINE KINASE CONTAINING CHEY-HOMOLOGOUS RECEIVER DOMAIN AND PAS DOMAIN-RELATED"/>
    <property type="match status" value="1"/>
</dbReference>
<dbReference type="Gene3D" id="3.30.450.20">
    <property type="entry name" value="PAS domain"/>
    <property type="match status" value="1"/>
</dbReference>
<dbReference type="FunFam" id="3.30.565.10:FF:000010">
    <property type="entry name" value="Sensor histidine kinase RcsC"/>
    <property type="match status" value="1"/>
</dbReference>
<evidence type="ECO:0000256" key="6">
    <source>
        <dbReference type="ARBA" id="ARBA00022777"/>
    </source>
</evidence>
<keyword evidence="4" id="KW-0808">Transferase</keyword>
<dbReference type="Gene3D" id="3.30.565.10">
    <property type="entry name" value="Histidine kinase-like ATPase, C-terminal domain"/>
    <property type="match status" value="1"/>
</dbReference>
<evidence type="ECO:0000256" key="3">
    <source>
        <dbReference type="ARBA" id="ARBA00022553"/>
    </source>
</evidence>
<dbReference type="InterPro" id="IPR003594">
    <property type="entry name" value="HATPase_dom"/>
</dbReference>
<dbReference type="GO" id="GO:0006355">
    <property type="term" value="P:regulation of DNA-templated transcription"/>
    <property type="evidence" value="ECO:0007669"/>
    <property type="project" value="InterPro"/>
</dbReference>
<dbReference type="PROSITE" id="PS50109">
    <property type="entry name" value="HIS_KIN"/>
    <property type="match status" value="1"/>
</dbReference>
<dbReference type="GO" id="GO:0000155">
    <property type="term" value="F:phosphorelay sensor kinase activity"/>
    <property type="evidence" value="ECO:0007669"/>
    <property type="project" value="InterPro"/>
</dbReference>
<dbReference type="InterPro" id="IPR004358">
    <property type="entry name" value="Sig_transdc_His_kin-like_C"/>
</dbReference>
<evidence type="ECO:0000259" key="11">
    <source>
        <dbReference type="PROSITE" id="PS50109"/>
    </source>
</evidence>
<dbReference type="Gene3D" id="1.10.287.130">
    <property type="match status" value="1"/>
</dbReference>
<dbReference type="Pfam" id="PF00072">
    <property type="entry name" value="Response_reg"/>
    <property type="match status" value="1"/>
</dbReference>
<evidence type="ECO:0000313" key="15">
    <source>
        <dbReference type="Proteomes" id="UP000193642"/>
    </source>
</evidence>
<dbReference type="CDD" id="cd17546">
    <property type="entry name" value="REC_hyHK_CKI1_RcsC-like"/>
    <property type="match status" value="1"/>
</dbReference>
<evidence type="ECO:0000256" key="7">
    <source>
        <dbReference type="ARBA" id="ARBA00022840"/>
    </source>
</evidence>
<evidence type="ECO:0000256" key="2">
    <source>
        <dbReference type="ARBA" id="ARBA00012438"/>
    </source>
</evidence>
<feature type="compositionally biased region" description="Basic and acidic residues" evidence="10">
    <location>
        <begin position="16"/>
        <end position="26"/>
    </location>
</feature>
<dbReference type="STRING" id="329046.A0A1Y2CEV4"/>
<dbReference type="InterPro" id="IPR003661">
    <property type="entry name" value="HisK_dim/P_dom"/>
</dbReference>
<dbReference type="InterPro" id="IPR036097">
    <property type="entry name" value="HisK_dim/P_sf"/>
</dbReference>
<dbReference type="Pfam" id="PF00512">
    <property type="entry name" value="HisKA"/>
    <property type="match status" value="1"/>
</dbReference>
<feature type="domain" description="PAS" evidence="13">
    <location>
        <begin position="475"/>
        <end position="545"/>
    </location>
</feature>
<organism evidence="14 15">
    <name type="scientific">Rhizoclosmatium globosum</name>
    <dbReference type="NCBI Taxonomy" id="329046"/>
    <lineage>
        <taxon>Eukaryota</taxon>
        <taxon>Fungi</taxon>
        <taxon>Fungi incertae sedis</taxon>
        <taxon>Chytridiomycota</taxon>
        <taxon>Chytridiomycota incertae sedis</taxon>
        <taxon>Chytridiomycetes</taxon>
        <taxon>Chytridiales</taxon>
        <taxon>Chytriomycetaceae</taxon>
        <taxon>Rhizoclosmatium</taxon>
    </lineage>
</organism>
<dbReference type="FunFam" id="3.30.450.20:FF:000060">
    <property type="entry name" value="Sensor protein FixL"/>
    <property type="match status" value="1"/>
</dbReference>
<feature type="coiled-coil region" evidence="9">
    <location>
        <begin position="592"/>
        <end position="635"/>
    </location>
</feature>
<dbReference type="Pfam" id="PF02518">
    <property type="entry name" value="HATPase_c"/>
    <property type="match status" value="1"/>
</dbReference>
<evidence type="ECO:0000256" key="9">
    <source>
        <dbReference type="SAM" id="Coils"/>
    </source>
</evidence>
<evidence type="ECO:0000313" key="14">
    <source>
        <dbReference type="EMBL" id="ORY44825.1"/>
    </source>
</evidence>
<reference evidence="14 15" key="1">
    <citation type="submission" date="2016-07" db="EMBL/GenBank/DDBJ databases">
        <title>Pervasive Adenine N6-methylation of Active Genes in Fungi.</title>
        <authorList>
            <consortium name="DOE Joint Genome Institute"/>
            <person name="Mondo S.J."/>
            <person name="Dannebaum R.O."/>
            <person name="Kuo R.C."/>
            <person name="Labutti K."/>
            <person name="Haridas S."/>
            <person name="Kuo A."/>
            <person name="Salamov A."/>
            <person name="Ahrendt S.R."/>
            <person name="Lipzen A."/>
            <person name="Sullivan W."/>
            <person name="Andreopoulos W.B."/>
            <person name="Clum A."/>
            <person name="Lindquist E."/>
            <person name="Daum C."/>
            <person name="Ramamoorthy G.K."/>
            <person name="Gryganskyi A."/>
            <person name="Culley D."/>
            <person name="Magnuson J.K."/>
            <person name="James T.Y."/>
            <person name="O'Malley M.A."/>
            <person name="Stajich J.E."/>
            <person name="Spatafora J.W."/>
            <person name="Visel A."/>
            <person name="Grigoriev I.V."/>
        </authorList>
    </citation>
    <scope>NUCLEOTIDE SEQUENCE [LARGE SCALE GENOMIC DNA]</scope>
    <source>
        <strain evidence="14 15">JEL800</strain>
    </source>
</reference>
<dbReference type="InterPro" id="IPR001789">
    <property type="entry name" value="Sig_transdc_resp-reg_receiver"/>
</dbReference>
<keyword evidence="6" id="KW-0418">Kinase</keyword>
<dbReference type="AlphaFoldDB" id="A0A1Y2CEV4"/>
<dbReference type="InterPro" id="IPR011006">
    <property type="entry name" value="CheY-like_superfamily"/>
</dbReference>
<evidence type="ECO:0000259" key="12">
    <source>
        <dbReference type="PROSITE" id="PS50110"/>
    </source>
</evidence>
<keyword evidence="9" id="KW-0175">Coiled coil</keyword>
<keyword evidence="7" id="KW-0067">ATP-binding</keyword>
<dbReference type="Gene3D" id="3.40.50.2300">
    <property type="match status" value="1"/>
</dbReference>
<dbReference type="PRINTS" id="PR00344">
    <property type="entry name" value="BCTRLSENSOR"/>
</dbReference>
<dbReference type="SUPFAM" id="SSF52172">
    <property type="entry name" value="CheY-like"/>
    <property type="match status" value="1"/>
</dbReference>
<sequence>MDSDQKDGQDTQPSIKDQECQRNGLDKSSAKLNLDTAILFKEEVAETLKQHYSQVRIECCELENAMKIKQAAVIKKKEASFQSLRNEIEINQLKNHQHMEVKYSKAYFETFMAAVTKHKEFKTLNREFSLQAKMRDLKILQQEGSSALISRMEFILQENRAEFTETVSHVEEIHAKKYKNLLDLQESHNRTIKAINDLEINHLHEDIRGVMAKRYHMKQNHQRALDKKAADHLKELQAREMKHVKELFDFKLVSTDNVFQVKQRHQEELQTLEVKHYKERMEHEDKLTELIDIFHLKQLQETHAKELKKLTEAHKLTLHTISNIHSQRLTSIQMTPSESLIQRVYLNHFRWGESILEGIVYDDKIDFDATLIPSETPETKASINHILQAKKDLKELKEKQFAARFELIQSHCTELAELQESQQQEIMDLRTVQEADIIELQTQQENELSEMKAVQDREITMEQSIHDAECEALMERRILSSVLDSVIDGIIIIDTSGIIRRLNTAVEIIFDYKSEEIVGKNVNILMPVELAKRHDEIIANYLRTGVKSVIGVGRKLLGKRKNGQLFNIHLAVTEVKQEGVHLFTGVIRDITNESIQEEMLAEQRRKEEQLQLQMLAAEKKRADEAEQSRKQQERYIDMICHEIRNPLNGIQNNNELLSDLIKDISEHLKNNGVRNNKVDQILEASASAIQAINHCARHQKTIADDVLNMSKLSMSLIRISNTTPIDPIALTNTIFDTFRVEATKKDLDLILLVKPTLKAVLHDHQLSSDPARLSQILINLIANAIKFTEKQKIRRITVEIDSFESVQGEDTYQMLQFAVSDTGIGMTEAEQTLLFQQFSQTSYKTFADYGGSGLGLYISKELIVLMGGSINVKSQKGVGTTFTFTIKVNKGRPTEVSGTTTQVNTPTWKNADSFRESTPEIISESLIKLDSNSKGKPILIVDDNAINRKVLKAHLDRAGFACEEVGDGKQALDRFVANPKKYALILMDLEMPVMDGLTASKRIREEEAKLMAAKKLEYQVPIMAVTGNARHDPDCNPEHFGMQGGN</sequence>
<dbReference type="Proteomes" id="UP000193642">
    <property type="component" value="Unassembled WGS sequence"/>
</dbReference>
<dbReference type="CDD" id="cd16922">
    <property type="entry name" value="HATPase_EvgS-ArcB-TorS-like"/>
    <property type="match status" value="1"/>
</dbReference>
<comment type="caution">
    <text evidence="14">The sequence shown here is derived from an EMBL/GenBank/DDBJ whole genome shotgun (WGS) entry which is preliminary data.</text>
</comment>
<dbReference type="SMART" id="SM00448">
    <property type="entry name" value="REC"/>
    <property type="match status" value="1"/>
</dbReference>
<dbReference type="SUPFAM" id="SSF55785">
    <property type="entry name" value="PYP-like sensor domain (PAS domain)"/>
    <property type="match status" value="1"/>
</dbReference>
<dbReference type="InterPro" id="IPR005467">
    <property type="entry name" value="His_kinase_dom"/>
</dbReference>
<comment type="catalytic activity">
    <reaction evidence="1">
        <text>ATP + protein L-histidine = ADP + protein N-phospho-L-histidine.</text>
        <dbReference type="EC" id="2.7.13.3"/>
    </reaction>
</comment>
<dbReference type="CDD" id="cd00082">
    <property type="entry name" value="HisKA"/>
    <property type="match status" value="1"/>
</dbReference>
<dbReference type="InterPro" id="IPR035965">
    <property type="entry name" value="PAS-like_dom_sf"/>
</dbReference>
<dbReference type="SMART" id="SM00387">
    <property type="entry name" value="HATPase_c"/>
    <property type="match status" value="1"/>
</dbReference>
<keyword evidence="15" id="KW-1185">Reference proteome</keyword>
<dbReference type="GO" id="GO:0005524">
    <property type="term" value="F:ATP binding"/>
    <property type="evidence" value="ECO:0007669"/>
    <property type="project" value="UniProtKB-KW"/>
</dbReference>
<gene>
    <name evidence="14" type="ORF">BCR33DRAFT_784885</name>
</gene>
<evidence type="ECO:0000256" key="4">
    <source>
        <dbReference type="ARBA" id="ARBA00022679"/>
    </source>
</evidence>
<feature type="domain" description="Histidine kinase" evidence="11">
    <location>
        <begin position="638"/>
        <end position="890"/>
    </location>
</feature>
<dbReference type="NCBIfam" id="TIGR00229">
    <property type="entry name" value="sensory_box"/>
    <property type="match status" value="1"/>
</dbReference>
<dbReference type="PROSITE" id="PS50112">
    <property type="entry name" value="PAS"/>
    <property type="match status" value="1"/>
</dbReference>
<dbReference type="InterPro" id="IPR013767">
    <property type="entry name" value="PAS_fold"/>
</dbReference>
<feature type="domain" description="Response regulatory" evidence="12">
    <location>
        <begin position="937"/>
        <end position="1046"/>
    </location>
</feature>
<evidence type="ECO:0000256" key="10">
    <source>
        <dbReference type="SAM" id="MobiDB-lite"/>
    </source>
</evidence>
<proteinExistence type="predicted"/>
<dbReference type="SUPFAM" id="SSF69989">
    <property type="entry name" value="C-terminal domain of PLC-beta"/>
    <property type="match status" value="1"/>
</dbReference>
<protein>
    <recommendedName>
        <fullName evidence="2">histidine kinase</fullName>
        <ecNumber evidence="2">2.7.13.3</ecNumber>
    </recommendedName>
</protein>
<feature type="region of interest" description="Disordered" evidence="10">
    <location>
        <begin position="1"/>
        <end position="26"/>
    </location>
</feature>
<dbReference type="SUPFAM" id="SSF47384">
    <property type="entry name" value="Homodimeric domain of signal transducing histidine kinase"/>
    <property type="match status" value="1"/>
</dbReference>
<dbReference type="EMBL" id="MCGO01000021">
    <property type="protein sequence ID" value="ORY44825.1"/>
    <property type="molecule type" value="Genomic_DNA"/>
</dbReference>
<dbReference type="SMART" id="SM00091">
    <property type="entry name" value="PAS"/>
    <property type="match status" value="1"/>
</dbReference>
<dbReference type="PANTHER" id="PTHR43047">
    <property type="entry name" value="TWO-COMPONENT HISTIDINE PROTEIN KINASE"/>
    <property type="match status" value="1"/>
</dbReference>
<dbReference type="Pfam" id="PF00989">
    <property type="entry name" value="PAS"/>
    <property type="match status" value="1"/>
</dbReference>
<feature type="modified residue" description="4-aspartylphosphate" evidence="8">
    <location>
        <position position="988"/>
    </location>
</feature>
<dbReference type="EC" id="2.7.13.3" evidence="2"/>
<dbReference type="SUPFAM" id="SSF55874">
    <property type="entry name" value="ATPase domain of HSP90 chaperone/DNA topoisomerase II/histidine kinase"/>
    <property type="match status" value="1"/>
</dbReference>
<dbReference type="OrthoDB" id="60033at2759"/>
<keyword evidence="5" id="KW-0547">Nucleotide-binding</keyword>
<name>A0A1Y2CEV4_9FUNG</name>
<dbReference type="InterPro" id="IPR036890">
    <property type="entry name" value="HATPase_C_sf"/>
</dbReference>
<accession>A0A1Y2CEV4</accession>
<evidence type="ECO:0000256" key="1">
    <source>
        <dbReference type="ARBA" id="ARBA00000085"/>
    </source>
</evidence>
<dbReference type="InterPro" id="IPR000014">
    <property type="entry name" value="PAS"/>
</dbReference>
<keyword evidence="3 8" id="KW-0597">Phosphoprotein</keyword>
<evidence type="ECO:0000259" key="13">
    <source>
        <dbReference type="PROSITE" id="PS50112"/>
    </source>
</evidence>
<dbReference type="PROSITE" id="PS50110">
    <property type="entry name" value="RESPONSE_REGULATORY"/>
    <property type="match status" value="1"/>
</dbReference>